<name>A0A8J2L185_9HEXA</name>
<sequence>MVNSIVNFAETGVPDVSKMSSVTWPPVDPKDVRQLVINDVIDIAPYPKTSLDAIEFWNSLNLTDIQSTPKTSHT</sequence>
<evidence type="ECO:0000313" key="2">
    <source>
        <dbReference type="Proteomes" id="UP000708208"/>
    </source>
</evidence>
<dbReference type="EMBL" id="CAJVCH010294974">
    <property type="protein sequence ID" value="CAG7785359.1"/>
    <property type="molecule type" value="Genomic_DNA"/>
</dbReference>
<dbReference type="Proteomes" id="UP000708208">
    <property type="component" value="Unassembled WGS sequence"/>
</dbReference>
<protein>
    <submittedName>
        <fullName evidence="1">Uncharacterized protein</fullName>
    </submittedName>
</protein>
<proteinExistence type="predicted"/>
<keyword evidence="2" id="KW-1185">Reference proteome</keyword>
<organism evidence="1 2">
    <name type="scientific">Allacma fusca</name>
    <dbReference type="NCBI Taxonomy" id="39272"/>
    <lineage>
        <taxon>Eukaryota</taxon>
        <taxon>Metazoa</taxon>
        <taxon>Ecdysozoa</taxon>
        <taxon>Arthropoda</taxon>
        <taxon>Hexapoda</taxon>
        <taxon>Collembola</taxon>
        <taxon>Symphypleona</taxon>
        <taxon>Sminthuridae</taxon>
        <taxon>Allacma</taxon>
    </lineage>
</organism>
<gene>
    <name evidence="1" type="ORF">AFUS01_LOCUS23988</name>
</gene>
<comment type="caution">
    <text evidence="1">The sequence shown here is derived from an EMBL/GenBank/DDBJ whole genome shotgun (WGS) entry which is preliminary data.</text>
</comment>
<reference evidence="1" key="1">
    <citation type="submission" date="2021-06" db="EMBL/GenBank/DDBJ databases">
        <authorList>
            <person name="Hodson N. C."/>
            <person name="Mongue J. A."/>
            <person name="Jaron S. K."/>
        </authorList>
    </citation>
    <scope>NUCLEOTIDE SEQUENCE</scope>
</reference>
<evidence type="ECO:0000313" key="1">
    <source>
        <dbReference type="EMBL" id="CAG7785359.1"/>
    </source>
</evidence>
<dbReference type="AlphaFoldDB" id="A0A8J2L185"/>
<accession>A0A8J2L185</accession>